<accession>A0A8S0X2G8</accession>
<organism evidence="1 2">
    <name type="scientific">Candidatus Methylobacter favarea</name>
    <dbReference type="NCBI Taxonomy" id="2707345"/>
    <lineage>
        <taxon>Bacteria</taxon>
        <taxon>Pseudomonadati</taxon>
        <taxon>Pseudomonadota</taxon>
        <taxon>Gammaproteobacteria</taxon>
        <taxon>Methylococcales</taxon>
        <taxon>Methylococcaceae</taxon>
        <taxon>Methylobacter</taxon>
    </lineage>
</organism>
<keyword evidence="2" id="KW-1185">Reference proteome</keyword>
<dbReference type="Proteomes" id="UP000494216">
    <property type="component" value="Unassembled WGS sequence"/>
</dbReference>
<sequence length="72" mass="8496">MRSPHSQPECNKYKGNEAQYEQMHNYLPIVVDAIFSKPIINSAMQTERSVYLKLLYRVEVTGKFRKIKMSRC</sequence>
<evidence type="ECO:0000313" key="2">
    <source>
        <dbReference type="Proteomes" id="UP000494216"/>
    </source>
</evidence>
<name>A0A8S0X2G8_9GAMM</name>
<gene>
    <name evidence="1" type="ORF">METHB2_520009</name>
</gene>
<dbReference type="AlphaFoldDB" id="A0A8S0X2G8"/>
<dbReference type="EMBL" id="CADCXN010000083">
    <property type="protein sequence ID" value="CAA9891902.1"/>
    <property type="molecule type" value="Genomic_DNA"/>
</dbReference>
<evidence type="ECO:0000313" key="1">
    <source>
        <dbReference type="EMBL" id="CAA9891902.1"/>
    </source>
</evidence>
<comment type="caution">
    <text evidence="1">The sequence shown here is derived from an EMBL/GenBank/DDBJ whole genome shotgun (WGS) entry which is preliminary data.</text>
</comment>
<proteinExistence type="predicted"/>
<protein>
    <submittedName>
        <fullName evidence="1">Uncharacterized protein</fullName>
    </submittedName>
</protein>
<reference evidence="1 2" key="1">
    <citation type="submission" date="2020-02" db="EMBL/GenBank/DDBJ databases">
        <authorList>
            <person name="Hogendoorn C."/>
        </authorList>
    </citation>
    <scope>NUCLEOTIDE SEQUENCE [LARGE SCALE GENOMIC DNA]</scope>
    <source>
        <strain evidence="1">METHB21</strain>
    </source>
</reference>